<evidence type="ECO:0008006" key="3">
    <source>
        <dbReference type="Google" id="ProtNLM"/>
    </source>
</evidence>
<name>A0A1Y2NM12_STRFR</name>
<protein>
    <recommendedName>
        <fullName evidence="3">Metallo-beta-lactamase domain-containing protein</fullName>
    </recommendedName>
</protein>
<sequence length="60" mass="6863">MRAFRDLGARFMAPMHWATFVLSSEPVMEPRTRLHAAWDAAGLPRDRLWDLAVGESRVLP</sequence>
<dbReference type="AlphaFoldDB" id="A0A1Y2NM12"/>
<comment type="caution">
    <text evidence="1">The sequence shown here is derived from an EMBL/GenBank/DDBJ whole genome shotgun (WGS) entry which is preliminary data.</text>
</comment>
<gene>
    <name evidence="1" type="ORF">BG846_05843</name>
</gene>
<proteinExistence type="predicted"/>
<evidence type="ECO:0000313" key="1">
    <source>
        <dbReference type="EMBL" id="OSY48523.1"/>
    </source>
</evidence>
<dbReference type="Proteomes" id="UP000194318">
    <property type="component" value="Unassembled WGS sequence"/>
</dbReference>
<reference evidence="1 2" key="1">
    <citation type="submission" date="2016-09" db="EMBL/GenBank/DDBJ databases">
        <title>Streptomyces fradiae DSM40063, a candidate organism with high potential of specific P450 cytochromes.</title>
        <authorList>
            <person name="Grumaz C."/>
            <person name="Vainshtein Y."/>
            <person name="Kirstahler P."/>
            <person name="Sohn K."/>
        </authorList>
    </citation>
    <scope>NUCLEOTIDE SEQUENCE [LARGE SCALE GENOMIC DNA]</scope>
    <source>
        <strain evidence="1 2">DSM 40063</strain>
    </source>
</reference>
<dbReference type="EMBL" id="MIFZ01000352">
    <property type="protein sequence ID" value="OSY48523.1"/>
    <property type="molecule type" value="Genomic_DNA"/>
</dbReference>
<dbReference type="InterPro" id="IPR036866">
    <property type="entry name" value="RibonucZ/Hydroxyglut_hydro"/>
</dbReference>
<organism evidence="1 2">
    <name type="scientific">Streptomyces fradiae ATCC 10745 = DSM 40063</name>
    <dbReference type="NCBI Taxonomy" id="1319510"/>
    <lineage>
        <taxon>Bacteria</taxon>
        <taxon>Bacillati</taxon>
        <taxon>Actinomycetota</taxon>
        <taxon>Actinomycetes</taxon>
        <taxon>Kitasatosporales</taxon>
        <taxon>Streptomycetaceae</taxon>
        <taxon>Streptomyces</taxon>
    </lineage>
</organism>
<dbReference type="Gene3D" id="3.60.15.10">
    <property type="entry name" value="Ribonuclease Z/Hydroxyacylglutathione hydrolase-like"/>
    <property type="match status" value="1"/>
</dbReference>
<evidence type="ECO:0000313" key="2">
    <source>
        <dbReference type="Proteomes" id="UP000194318"/>
    </source>
</evidence>
<accession>A0A1Y2NM12</accession>